<sequence>MISRQDMFDVLLEVDPTFQPVWDAFTDKWRDQIELPLYLALGDLARHVIGKLEDGKVIELQQMFAVVERWLADGDELVWEATTIGLLEDLQNPSLHKTTSPDHLKQWLGPLAATQWIEVERYWSRQITRA</sequence>
<dbReference type="InterPro" id="IPR056091">
    <property type="entry name" value="DUF7674"/>
</dbReference>
<evidence type="ECO:0000259" key="1">
    <source>
        <dbReference type="Pfam" id="PF24722"/>
    </source>
</evidence>
<dbReference type="RefSeq" id="WP_067960224.1">
    <property type="nucleotide sequence ID" value="NZ_CP015005.1"/>
</dbReference>
<protein>
    <submittedName>
        <fullName evidence="2">Transposase</fullName>
    </submittedName>
</protein>
<dbReference type="Proteomes" id="UP000075755">
    <property type="component" value="Chromosome"/>
</dbReference>
<dbReference type="KEGG" id="aak:AA2016_2737"/>
<proteinExistence type="predicted"/>
<evidence type="ECO:0000313" key="3">
    <source>
        <dbReference type="EMBL" id="MBB3703989.1"/>
    </source>
</evidence>
<dbReference type="Proteomes" id="UP000577697">
    <property type="component" value="Unassembled WGS sequence"/>
</dbReference>
<organism evidence="2 4">
    <name type="scientific">Aminobacter aminovorans</name>
    <name type="common">Chelatobacter heintzii</name>
    <dbReference type="NCBI Taxonomy" id="83263"/>
    <lineage>
        <taxon>Bacteria</taxon>
        <taxon>Pseudomonadati</taxon>
        <taxon>Pseudomonadota</taxon>
        <taxon>Alphaproteobacteria</taxon>
        <taxon>Hyphomicrobiales</taxon>
        <taxon>Phyllobacteriaceae</taxon>
        <taxon>Aminobacter</taxon>
    </lineage>
</organism>
<evidence type="ECO:0000313" key="5">
    <source>
        <dbReference type="Proteomes" id="UP000577697"/>
    </source>
</evidence>
<dbReference type="AlphaFoldDB" id="A0AAC8YNP4"/>
<name>A0AAC8YNP4_AMIAI</name>
<feature type="domain" description="DUF7674" evidence="1">
    <location>
        <begin position="9"/>
        <end position="123"/>
    </location>
</feature>
<dbReference type="Pfam" id="PF24722">
    <property type="entry name" value="DUF7674"/>
    <property type="match status" value="1"/>
</dbReference>
<dbReference type="EMBL" id="CP015005">
    <property type="protein sequence ID" value="AMS41662.1"/>
    <property type="molecule type" value="Genomic_DNA"/>
</dbReference>
<accession>A0AAC8YNP4</accession>
<dbReference type="EMBL" id="JACICB010000001">
    <property type="protein sequence ID" value="MBB3703989.1"/>
    <property type="molecule type" value="Genomic_DNA"/>
</dbReference>
<gene>
    <name evidence="2" type="ORF">AA2016_2737</name>
    <name evidence="3" type="ORF">FHS67_000283</name>
</gene>
<reference evidence="2 4" key="1">
    <citation type="submission" date="2016-03" db="EMBL/GenBank/DDBJ databases">
        <title>Complete genome of Aminobacter aminovorans KCTC 2477.</title>
        <authorList>
            <person name="Kim K.M."/>
        </authorList>
    </citation>
    <scope>NUCLEOTIDE SEQUENCE [LARGE SCALE GENOMIC DNA]</scope>
    <source>
        <strain evidence="2 4">KCTC 2477</strain>
    </source>
</reference>
<reference evidence="3 5" key="2">
    <citation type="submission" date="2020-08" db="EMBL/GenBank/DDBJ databases">
        <title>Genomic Encyclopedia of Type Strains, Phase IV (KMG-IV): sequencing the most valuable type-strain genomes for metagenomic binning, comparative biology and taxonomic classification.</title>
        <authorList>
            <person name="Goeker M."/>
        </authorList>
    </citation>
    <scope>NUCLEOTIDE SEQUENCE [LARGE SCALE GENOMIC DNA]</scope>
    <source>
        <strain evidence="3 5">DSM 10368</strain>
    </source>
</reference>
<evidence type="ECO:0000313" key="4">
    <source>
        <dbReference type="Proteomes" id="UP000075755"/>
    </source>
</evidence>
<keyword evidence="5" id="KW-1185">Reference proteome</keyword>
<evidence type="ECO:0000313" key="2">
    <source>
        <dbReference type="EMBL" id="AMS41662.1"/>
    </source>
</evidence>